<organism evidence="4 5">
    <name type="scientific">Cystoisospora suis</name>
    <dbReference type="NCBI Taxonomy" id="483139"/>
    <lineage>
        <taxon>Eukaryota</taxon>
        <taxon>Sar</taxon>
        <taxon>Alveolata</taxon>
        <taxon>Apicomplexa</taxon>
        <taxon>Conoidasida</taxon>
        <taxon>Coccidia</taxon>
        <taxon>Eucoccidiorida</taxon>
        <taxon>Eimeriorina</taxon>
        <taxon>Sarcocystidae</taxon>
        <taxon>Cystoisospora</taxon>
    </lineage>
</organism>
<name>A0A2C6L8T8_9APIC</name>
<dbReference type="GeneID" id="94426021"/>
<dbReference type="EMBL" id="MIGC01001083">
    <property type="protein sequence ID" value="PHJ23546.1"/>
    <property type="molecule type" value="Genomic_DNA"/>
</dbReference>
<evidence type="ECO:0000313" key="5">
    <source>
        <dbReference type="Proteomes" id="UP000221165"/>
    </source>
</evidence>
<sequence>MAFAEQTVAGRVGALVLLLVIAQSGLGPQTLGCRAAGADSPSWAGKGRYTAAGDYETGELYSYQESPSSVAPAEDDANAAAAEEAEQPSQQEPVQALTRRAKRLRAGKEPTISQEERAYRAGAHRALRRQERLFSSTREDYRRTRRGSRGFQLVQMAVAMGLLMVGATLAYKYVRTPDERKTEEAPKDKETPRSPQQDTES</sequence>
<keyword evidence="2" id="KW-0812">Transmembrane</keyword>
<feature type="transmembrane region" description="Helical" evidence="2">
    <location>
        <begin position="151"/>
        <end position="171"/>
    </location>
</feature>
<keyword evidence="2" id="KW-1133">Transmembrane helix</keyword>
<dbReference type="AlphaFoldDB" id="A0A2C6L8T8"/>
<proteinExistence type="predicted"/>
<keyword evidence="2" id="KW-0472">Membrane</keyword>
<feature type="chain" id="PRO_5012880563" description="Transmembrane protein" evidence="3">
    <location>
        <begin position="28"/>
        <end position="201"/>
    </location>
</feature>
<dbReference type="RefSeq" id="XP_067925221.1">
    <property type="nucleotide sequence ID" value="XM_068062810.1"/>
</dbReference>
<dbReference type="VEuPathDB" id="ToxoDB:CSUI_002610"/>
<feature type="compositionally biased region" description="Low complexity" evidence="1">
    <location>
        <begin position="78"/>
        <end position="96"/>
    </location>
</feature>
<evidence type="ECO:0000256" key="1">
    <source>
        <dbReference type="SAM" id="MobiDB-lite"/>
    </source>
</evidence>
<protein>
    <recommendedName>
        <fullName evidence="6">Transmembrane protein</fullName>
    </recommendedName>
</protein>
<evidence type="ECO:0000256" key="2">
    <source>
        <dbReference type="SAM" id="Phobius"/>
    </source>
</evidence>
<feature type="compositionally biased region" description="Basic and acidic residues" evidence="1">
    <location>
        <begin position="177"/>
        <end position="192"/>
    </location>
</feature>
<comment type="caution">
    <text evidence="4">The sequence shown here is derived from an EMBL/GenBank/DDBJ whole genome shotgun (WGS) entry which is preliminary data.</text>
</comment>
<feature type="region of interest" description="Disordered" evidence="1">
    <location>
        <begin position="63"/>
        <end position="123"/>
    </location>
</feature>
<evidence type="ECO:0008006" key="6">
    <source>
        <dbReference type="Google" id="ProtNLM"/>
    </source>
</evidence>
<dbReference type="Proteomes" id="UP000221165">
    <property type="component" value="Unassembled WGS sequence"/>
</dbReference>
<evidence type="ECO:0000313" key="4">
    <source>
        <dbReference type="EMBL" id="PHJ23546.1"/>
    </source>
</evidence>
<accession>A0A2C6L8T8</accession>
<feature type="region of interest" description="Disordered" evidence="1">
    <location>
        <begin position="177"/>
        <end position="201"/>
    </location>
</feature>
<keyword evidence="5" id="KW-1185">Reference proteome</keyword>
<evidence type="ECO:0000256" key="3">
    <source>
        <dbReference type="SAM" id="SignalP"/>
    </source>
</evidence>
<gene>
    <name evidence="4" type="ORF">CSUI_002610</name>
</gene>
<keyword evidence="3" id="KW-0732">Signal</keyword>
<feature type="signal peptide" evidence="3">
    <location>
        <begin position="1"/>
        <end position="27"/>
    </location>
</feature>
<reference evidence="4 5" key="1">
    <citation type="journal article" date="2017" name="Int. J. Parasitol.">
        <title>The genome of the protozoan parasite Cystoisospora suis and a reverse vaccinology approach to identify vaccine candidates.</title>
        <authorList>
            <person name="Palmieri N."/>
            <person name="Shrestha A."/>
            <person name="Ruttkowski B."/>
            <person name="Beck T."/>
            <person name="Vogl C."/>
            <person name="Tomley F."/>
            <person name="Blake D.P."/>
            <person name="Joachim A."/>
        </authorList>
    </citation>
    <scope>NUCLEOTIDE SEQUENCE [LARGE SCALE GENOMIC DNA]</scope>
    <source>
        <strain evidence="4 5">Wien I</strain>
    </source>
</reference>